<organism evidence="3 4">
    <name type="scientific">Chitinophaga arvensicola</name>
    <dbReference type="NCBI Taxonomy" id="29529"/>
    <lineage>
        <taxon>Bacteria</taxon>
        <taxon>Pseudomonadati</taxon>
        <taxon>Bacteroidota</taxon>
        <taxon>Chitinophagia</taxon>
        <taxon>Chitinophagales</taxon>
        <taxon>Chitinophagaceae</taxon>
        <taxon>Chitinophaga</taxon>
    </lineage>
</organism>
<dbReference type="RefSeq" id="WP_089896088.1">
    <property type="nucleotide sequence ID" value="NZ_FOJG01000001.1"/>
</dbReference>
<dbReference type="OrthoDB" id="513408at2"/>
<keyword evidence="4" id="KW-1185">Reference proteome</keyword>
<dbReference type="InterPro" id="IPR015421">
    <property type="entry name" value="PyrdxlP-dep_Trfase_major"/>
</dbReference>
<dbReference type="PANTHER" id="PTHR43586">
    <property type="entry name" value="CYSTEINE DESULFURASE"/>
    <property type="match status" value="1"/>
</dbReference>
<sequence>MNTWDRVRADYPVFDTGTYFFTNGGGPVGTPLVKKATALFTELSEKGRGVLPAWDNQANDVRSLLAGMIRAQASEIAFITNTAQGMSLLYGMFPASYEIITMRDEFPTSFVGWMHSGHTVHLVDSHAGEISIADIEAKITPATRILITSHVMFRTGFRQNLQAIGELCKAHGLIHVVDATQSFGVTDIDVQACHIDILIFHGYKWVTSGYGSGAMYVSQRILDQYPPQVISWCSVDYESADFQSVNDYTRFTPKKDARVLEPGTLPYMNILLLGEALQYLQRIGIPDISAYVQQLIAYLHEQAAANHIRLLTSYAPDHRSAIQVMEVTPEQYKKVEQKNIQARYKNGKLTIALNFYNNRADIDLLFSALREG</sequence>
<reference evidence="4" key="1">
    <citation type="submission" date="2016-10" db="EMBL/GenBank/DDBJ databases">
        <authorList>
            <person name="Varghese N."/>
            <person name="Submissions S."/>
        </authorList>
    </citation>
    <scope>NUCLEOTIDE SEQUENCE [LARGE SCALE GENOMIC DNA]</scope>
    <source>
        <strain evidence="4">DSM 3695</strain>
    </source>
</reference>
<dbReference type="STRING" id="29529.SAMN04488122_3059"/>
<dbReference type="Gene3D" id="3.40.640.10">
    <property type="entry name" value="Type I PLP-dependent aspartate aminotransferase-like (Major domain)"/>
    <property type="match status" value="1"/>
</dbReference>
<proteinExistence type="predicted"/>
<dbReference type="Pfam" id="PF00266">
    <property type="entry name" value="Aminotran_5"/>
    <property type="match status" value="1"/>
</dbReference>
<evidence type="ECO:0000313" key="4">
    <source>
        <dbReference type="Proteomes" id="UP000199310"/>
    </source>
</evidence>
<dbReference type="Gene3D" id="3.90.1150.10">
    <property type="entry name" value="Aspartate Aminotransferase, domain 1"/>
    <property type="match status" value="1"/>
</dbReference>
<dbReference type="EMBL" id="FOJG01000001">
    <property type="protein sequence ID" value="SEW42051.1"/>
    <property type="molecule type" value="Genomic_DNA"/>
</dbReference>
<dbReference type="InterPro" id="IPR000192">
    <property type="entry name" value="Aminotrans_V_dom"/>
</dbReference>
<dbReference type="AlphaFoldDB" id="A0A1I0RLM1"/>
<name>A0A1I0RLM1_9BACT</name>
<dbReference type="Proteomes" id="UP000199310">
    <property type="component" value="Unassembled WGS sequence"/>
</dbReference>
<dbReference type="InterPro" id="IPR015422">
    <property type="entry name" value="PyrdxlP-dep_Trfase_small"/>
</dbReference>
<dbReference type="InterPro" id="IPR015424">
    <property type="entry name" value="PyrdxlP-dep_Trfase"/>
</dbReference>
<dbReference type="SUPFAM" id="SSF53383">
    <property type="entry name" value="PLP-dependent transferases"/>
    <property type="match status" value="1"/>
</dbReference>
<evidence type="ECO:0000256" key="1">
    <source>
        <dbReference type="ARBA" id="ARBA00022898"/>
    </source>
</evidence>
<gene>
    <name evidence="3" type="ORF">SAMN04488122_3059</name>
</gene>
<keyword evidence="1" id="KW-0663">Pyridoxal phosphate</keyword>
<dbReference type="PANTHER" id="PTHR43586:SF15">
    <property type="entry name" value="BLR3095 PROTEIN"/>
    <property type="match status" value="1"/>
</dbReference>
<evidence type="ECO:0000313" key="3">
    <source>
        <dbReference type="EMBL" id="SEW42051.1"/>
    </source>
</evidence>
<feature type="domain" description="Aminotransferase class V" evidence="2">
    <location>
        <begin position="56"/>
        <end position="323"/>
    </location>
</feature>
<protein>
    <submittedName>
        <fullName evidence="3">Selenocysteine lyase/Cysteine desulfurase</fullName>
    </submittedName>
</protein>
<evidence type="ECO:0000259" key="2">
    <source>
        <dbReference type="Pfam" id="PF00266"/>
    </source>
</evidence>
<keyword evidence="3" id="KW-0456">Lyase</keyword>
<dbReference type="GO" id="GO:0016829">
    <property type="term" value="F:lyase activity"/>
    <property type="evidence" value="ECO:0007669"/>
    <property type="project" value="UniProtKB-KW"/>
</dbReference>
<accession>A0A1I0RLM1</accession>